<proteinExistence type="predicted"/>
<organism evidence="1 2">
    <name type="scientific">Faecalibacterium langellae</name>
    <dbReference type="NCBI Taxonomy" id="3435293"/>
    <lineage>
        <taxon>Bacteria</taxon>
        <taxon>Bacillati</taxon>
        <taxon>Bacillota</taxon>
        <taxon>Clostridia</taxon>
        <taxon>Eubacteriales</taxon>
        <taxon>Oscillospiraceae</taxon>
        <taxon>Faecalibacterium</taxon>
    </lineage>
</organism>
<comment type="caution">
    <text evidence="1">The sequence shown here is derived from an EMBL/GenBank/DDBJ whole genome shotgun (WGS) entry which is preliminary data.</text>
</comment>
<dbReference type="EMBL" id="NMTQ01000021">
    <property type="protein sequence ID" value="PDX58917.1"/>
    <property type="molecule type" value="Genomic_DNA"/>
</dbReference>
<keyword evidence="2" id="KW-1185">Reference proteome</keyword>
<evidence type="ECO:0000313" key="1">
    <source>
        <dbReference type="EMBL" id="PDX58917.1"/>
    </source>
</evidence>
<gene>
    <name evidence="1" type="ORF">CGS46_05325</name>
</gene>
<sequence length="151" mass="18341">MTECELEKMDGIIETWRRILYDENMEEIRKVQQFIIPTKNLRFFENIPFRVHDNVMIDFKTFDEENTFNFAFTIVQVPYFIFITTVWGNTDTMKQYQLGKAIKPYRSTLPKNITKCLEDLHFKKYFEANDKLAEKQRKLIEERVEKAQKHK</sequence>
<dbReference type="AlphaFoldDB" id="A0A2A6ZC37"/>
<protein>
    <submittedName>
        <fullName evidence="1">Uncharacterized protein</fullName>
    </submittedName>
</protein>
<reference evidence="1 2" key="1">
    <citation type="journal article" date="2017" name="Front. Microbiol.">
        <title>New Insights into the Diversity of the Genus Faecalibacterium.</title>
        <authorList>
            <person name="Benevides L."/>
            <person name="Burman S."/>
            <person name="Martin R."/>
            <person name="Robert V."/>
            <person name="Thomas M."/>
            <person name="Miquel S."/>
            <person name="Chain F."/>
            <person name="Sokol H."/>
            <person name="Bermudez-Humaran L.G."/>
            <person name="Morrison M."/>
            <person name="Langella P."/>
            <person name="Azevedo V.A."/>
            <person name="Chatel J.M."/>
            <person name="Soares S."/>
        </authorList>
    </citation>
    <scope>NUCLEOTIDE SEQUENCE [LARGE SCALE GENOMIC DNA]</scope>
    <source>
        <strain evidence="2">CNCM I-4540</strain>
    </source>
</reference>
<dbReference type="Proteomes" id="UP000220752">
    <property type="component" value="Unassembled WGS sequence"/>
</dbReference>
<accession>A0A2A6ZC37</accession>
<evidence type="ECO:0000313" key="2">
    <source>
        <dbReference type="Proteomes" id="UP000220752"/>
    </source>
</evidence>
<name>A0A2A6ZC37_9FIRM</name>